<sequence>MMLMVIGLGLNSMKHHKQVYEQ</sequence>
<reference evidence="1" key="1">
    <citation type="submission" date="2014-09" db="EMBL/GenBank/DDBJ databases">
        <authorList>
            <person name="Magalhaes I.L.F."/>
            <person name="Oliveira U."/>
            <person name="Santos F.R."/>
            <person name="Vidigal T.H.D.A."/>
            <person name="Brescovit A.D."/>
            <person name="Santos A.J."/>
        </authorList>
    </citation>
    <scope>NUCLEOTIDE SEQUENCE</scope>
    <source>
        <tissue evidence="1">Shoot tissue taken approximately 20 cm above the soil surface</tissue>
    </source>
</reference>
<protein>
    <submittedName>
        <fullName evidence="1">Uncharacterized protein</fullName>
    </submittedName>
</protein>
<accession>A0A0A8YS04</accession>
<organism evidence="1">
    <name type="scientific">Arundo donax</name>
    <name type="common">Giant reed</name>
    <name type="synonym">Donax arundinaceus</name>
    <dbReference type="NCBI Taxonomy" id="35708"/>
    <lineage>
        <taxon>Eukaryota</taxon>
        <taxon>Viridiplantae</taxon>
        <taxon>Streptophyta</taxon>
        <taxon>Embryophyta</taxon>
        <taxon>Tracheophyta</taxon>
        <taxon>Spermatophyta</taxon>
        <taxon>Magnoliopsida</taxon>
        <taxon>Liliopsida</taxon>
        <taxon>Poales</taxon>
        <taxon>Poaceae</taxon>
        <taxon>PACMAD clade</taxon>
        <taxon>Arundinoideae</taxon>
        <taxon>Arundineae</taxon>
        <taxon>Arundo</taxon>
    </lineage>
</organism>
<dbReference type="AlphaFoldDB" id="A0A0A8YS04"/>
<dbReference type="EMBL" id="GBRH01268734">
    <property type="protein sequence ID" value="JAD29161.1"/>
    <property type="molecule type" value="Transcribed_RNA"/>
</dbReference>
<reference evidence="1" key="2">
    <citation type="journal article" date="2015" name="Data Brief">
        <title>Shoot transcriptome of the giant reed, Arundo donax.</title>
        <authorList>
            <person name="Barrero R.A."/>
            <person name="Guerrero F.D."/>
            <person name="Moolhuijzen P."/>
            <person name="Goolsby J.A."/>
            <person name="Tidwell J."/>
            <person name="Bellgard S.E."/>
            <person name="Bellgard M.I."/>
        </authorList>
    </citation>
    <scope>NUCLEOTIDE SEQUENCE</scope>
    <source>
        <tissue evidence="1">Shoot tissue taken approximately 20 cm above the soil surface</tissue>
    </source>
</reference>
<proteinExistence type="predicted"/>
<evidence type="ECO:0000313" key="1">
    <source>
        <dbReference type="EMBL" id="JAD29161.1"/>
    </source>
</evidence>
<name>A0A0A8YS04_ARUDO</name>